<feature type="non-terminal residue" evidence="2">
    <location>
        <position position="91"/>
    </location>
</feature>
<protein>
    <submittedName>
        <fullName evidence="2">Uncharacterized protein</fullName>
    </submittedName>
</protein>
<comment type="caution">
    <text evidence="2">The sequence shown here is derived from an EMBL/GenBank/DDBJ whole genome shotgun (WGS) entry which is preliminary data.</text>
</comment>
<feature type="compositionally biased region" description="Basic and acidic residues" evidence="1">
    <location>
        <begin position="75"/>
        <end position="85"/>
    </location>
</feature>
<feature type="non-terminal residue" evidence="2">
    <location>
        <position position="1"/>
    </location>
</feature>
<dbReference type="AlphaFoldDB" id="A0A699XF21"/>
<dbReference type="EMBL" id="BKCJ011829722">
    <property type="protein sequence ID" value="GFD56466.1"/>
    <property type="molecule type" value="Genomic_DNA"/>
</dbReference>
<feature type="region of interest" description="Disordered" evidence="1">
    <location>
        <begin position="59"/>
        <end position="91"/>
    </location>
</feature>
<evidence type="ECO:0000256" key="1">
    <source>
        <dbReference type="SAM" id="MobiDB-lite"/>
    </source>
</evidence>
<reference evidence="2" key="1">
    <citation type="journal article" date="2019" name="Sci. Rep.">
        <title>Draft genome of Tanacetum cinerariifolium, the natural source of mosquito coil.</title>
        <authorList>
            <person name="Yamashiro T."/>
            <person name="Shiraishi A."/>
            <person name="Satake H."/>
            <person name="Nakayama K."/>
        </authorList>
    </citation>
    <scope>NUCLEOTIDE SEQUENCE</scope>
</reference>
<accession>A0A699XF21</accession>
<organism evidence="2">
    <name type="scientific">Tanacetum cinerariifolium</name>
    <name type="common">Dalmatian daisy</name>
    <name type="synonym">Chrysanthemum cinerariifolium</name>
    <dbReference type="NCBI Taxonomy" id="118510"/>
    <lineage>
        <taxon>Eukaryota</taxon>
        <taxon>Viridiplantae</taxon>
        <taxon>Streptophyta</taxon>
        <taxon>Embryophyta</taxon>
        <taxon>Tracheophyta</taxon>
        <taxon>Spermatophyta</taxon>
        <taxon>Magnoliopsida</taxon>
        <taxon>eudicotyledons</taxon>
        <taxon>Gunneridae</taxon>
        <taxon>Pentapetalae</taxon>
        <taxon>asterids</taxon>
        <taxon>campanulids</taxon>
        <taxon>Asterales</taxon>
        <taxon>Asteraceae</taxon>
        <taxon>Asteroideae</taxon>
        <taxon>Anthemideae</taxon>
        <taxon>Anthemidinae</taxon>
        <taxon>Tanacetum</taxon>
    </lineage>
</organism>
<sequence>VRGSAMAVDRASEGRVAAGDLHRLLRGRAAWPDREDAGAGLLPATDSLGDDHRLYLQPQRFKYLPDHSGAVPGADGRDRTDRQRTPDAAAD</sequence>
<proteinExistence type="predicted"/>
<evidence type="ECO:0000313" key="2">
    <source>
        <dbReference type="EMBL" id="GFD56466.1"/>
    </source>
</evidence>
<gene>
    <name evidence="2" type="ORF">Tci_928435</name>
</gene>
<name>A0A699XF21_TANCI</name>